<keyword evidence="3" id="KW-1185">Reference proteome</keyword>
<dbReference type="Proteomes" id="UP000470246">
    <property type="component" value="Unassembled WGS sequence"/>
</dbReference>
<feature type="transmembrane region" description="Helical" evidence="1">
    <location>
        <begin position="102"/>
        <end position="126"/>
    </location>
</feature>
<protein>
    <submittedName>
        <fullName evidence="2">Uncharacterized protein</fullName>
    </submittedName>
</protein>
<keyword evidence="1" id="KW-0472">Membrane</keyword>
<evidence type="ECO:0000313" key="3">
    <source>
        <dbReference type="Proteomes" id="UP000470246"/>
    </source>
</evidence>
<feature type="transmembrane region" description="Helical" evidence="1">
    <location>
        <begin position="138"/>
        <end position="163"/>
    </location>
</feature>
<feature type="transmembrane region" description="Helical" evidence="1">
    <location>
        <begin position="36"/>
        <end position="58"/>
    </location>
</feature>
<dbReference type="RefSeq" id="WP_163480930.1">
    <property type="nucleotide sequence ID" value="NZ_JAAGWF010000008.1"/>
</dbReference>
<accession>A0A7K3VZE0</accession>
<organism evidence="2 3">
    <name type="scientific">Geodermatophilus sabuli</name>
    <dbReference type="NCBI Taxonomy" id="1564158"/>
    <lineage>
        <taxon>Bacteria</taxon>
        <taxon>Bacillati</taxon>
        <taxon>Actinomycetota</taxon>
        <taxon>Actinomycetes</taxon>
        <taxon>Geodermatophilales</taxon>
        <taxon>Geodermatophilaceae</taxon>
        <taxon>Geodermatophilus</taxon>
    </lineage>
</organism>
<keyword evidence="1" id="KW-0812">Transmembrane</keyword>
<feature type="transmembrane region" description="Helical" evidence="1">
    <location>
        <begin position="184"/>
        <end position="203"/>
    </location>
</feature>
<reference evidence="2 3" key="1">
    <citation type="submission" date="2020-02" db="EMBL/GenBank/DDBJ databases">
        <title>Geodermatophilus sabuli CPCC 205279 I12A-02694.</title>
        <authorList>
            <person name="Jiang Z."/>
        </authorList>
    </citation>
    <scope>NUCLEOTIDE SEQUENCE [LARGE SCALE GENOMIC DNA]</scope>
    <source>
        <strain evidence="2 3">I12A-02694</strain>
    </source>
</reference>
<evidence type="ECO:0000313" key="2">
    <source>
        <dbReference type="EMBL" id="NEK57750.1"/>
    </source>
</evidence>
<dbReference type="EMBL" id="JAAGWF010000008">
    <property type="protein sequence ID" value="NEK57750.1"/>
    <property type="molecule type" value="Genomic_DNA"/>
</dbReference>
<keyword evidence="1" id="KW-1133">Transmembrane helix</keyword>
<comment type="caution">
    <text evidence="2">The sequence shown here is derived from an EMBL/GenBank/DDBJ whole genome shotgun (WGS) entry which is preliminary data.</text>
</comment>
<gene>
    <name evidence="2" type="ORF">GCU56_07680</name>
</gene>
<dbReference type="AlphaFoldDB" id="A0A7K3VZE0"/>
<proteinExistence type="predicted"/>
<feature type="transmembrane region" description="Helical" evidence="1">
    <location>
        <begin position="70"/>
        <end position="95"/>
    </location>
</feature>
<name>A0A7K3VZE0_9ACTN</name>
<evidence type="ECO:0000256" key="1">
    <source>
        <dbReference type="SAM" id="Phobius"/>
    </source>
</evidence>
<sequence length="219" mass="21206">MASTVLEVPPTRAASVVARGRPTAPAVARRRPPAPVLGAAAVSGVQSVALVAGALTGLDHLLLSPLRPAGAVVAAVLLLLAGWVVLCAGGGALLVDGSGRRMLAGVACAELVGVGALLVVSATTQIGAPATSLPLPALALLALGVPAGKLLLAGAPSATAWLAEARRGPVRRPEPAPVSPAVRVATLVVIGLALTTVALTTPVPGTAPDRPATAGTTAP</sequence>